<dbReference type="GO" id="GO:0016887">
    <property type="term" value="F:ATP hydrolysis activity"/>
    <property type="evidence" value="ECO:0007669"/>
    <property type="project" value="InterPro"/>
</dbReference>
<organism evidence="2 3">
    <name type="scientific">Collinsella stercoris DSM 13279</name>
    <dbReference type="NCBI Taxonomy" id="445975"/>
    <lineage>
        <taxon>Bacteria</taxon>
        <taxon>Bacillati</taxon>
        <taxon>Actinomycetota</taxon>
        <taxon>Coriobacteriia</taxon>
        <taxon>Coriobacteriales</taxon>
        <taxon>Coriobacteriaceae</taxon>
        <taxon>Collinsella</taxon>
    </lineage>
</organism>
<keyword evidence="3" id="KW-1185">Reference proteome</keyword>
<dbReference type="SUPFAM" id="SSF52540">
    <property type="entry name" value="P-loop containing nucleoside triphosphate hydrolases"/>
    <property type="match status" value="1"/>
</dbReference>
<name>B6GCC4_9ACTN</name>
<dbReference type="HOGENOM" id="CLU_046693_0_0_11"/>
<evidence type="ECO:0000313" key="3">
    <source>
        <dbReference type="Proteomes" id="UP000003560"/>
    </source>
</evidence>
<protein>
    <recommendedName>
        <fullName evidence="1">ATPase AAA-type core domain-containing protein</fullName>
    </recommendedName>
</protein>
<gene>
    <name evidence="2" type="ORF">COLSTE_01747</name>
</gene>
<dbReference type="GO" id="GO:0005524">
    <property type="term" value="F:ATP binding"/>
    <property type="evidence" value="ECO:0007669"/>
    <property type="project" value="InterPro"/>
</dbReference>
<dbReference type="RefSeq" id="WP_006721379.1">
    <property type="nucleotide sequence ID" value="NZ_CP085935.1"/>
</dbReference>
<reference evidence="2 3" key="1">
    <citation type="submission" date="2008-10" db="EMBL/GenBank/DDBJ databases">
        <title>Draft genome sequence of Collinsella stercoris (DSM 13279).</title>
        <authorList>
            <person name="Sudarsanam P."/>
            <person name="Ley R."/>
            <person name="Guruge J."/>
            <person name="Turnbaugh P.J."/>
            <person name="Mahowald M."/>
            <person name="Liep D."/>
            <person name="Gordon J."/>
        </authorList>
    </citation>
    <scope>NUCLEOTIDE SEQUENCE [LARGE SCALE GENOMIC DNA]</scope>
    <source>
        <strain evidence="2 3">DSM 13279</strain>
    </source>
</reference>
<dbReference type="eggNOG" id="COG1106">
    <property type="taxonomic scope" value="Bacteria"/>
</dbReference>
<accession>B6GCC4</accession>
<dbReference type="GeneID" id="98003435"/>
<evidence type="ECO:0000259" key="1">
    <source>
        <dbReference type="Pfam" id="PF13304"/>
    </source>
</evidence>
<feature type="domain" description="ATPase AAA-type core" evidence="1">
    <location>
        <begin position="40"/>
        <end position="368"/>
    </location>
</feature>
<dbReference type="PANTHER" id="PTHR40396">
    <property type="entry name" value="ATPASE-LIKE PROTEIN"/>
    <property type="match status" value="1"/>
</dbReference>
<dbReference type="InterPro" id="IPR003959">
    <property type="entry name" value="ATPase_AAA_core"/>
</dbReference>
<dbReference type="EMBL" id="ABXJ01000098">
    <property type="protein sequence ID" value="EEA90072.1"/>
    <property type="molecule type" value="Genomic_DNA"/>
</dbReference>
<dbReference type="AlphaFoldDB" id="B6GCC4"/>
<dbReference type="OrthoDB" id="9809324at2"/>
<comment type="caution">
    <text evidence="2">The sequence shown here is derived from an EMBL/GenBank/DDBJ whole genome shotgun (WGS) entry which is preliminary data.</text>
</comment>
<dbReference type="Pfam" id="PF13304">
    <property type="entry name" value="AAA_21"/>
    <property type="match status" value="1"/>
</dbReference>
<dbReference type="Proteomes" id="UP000003560">
    <property type="component" value="Unassembled WGS sequence"/>
</dbReference>
<dbReference type="InterPro" id="IPR027417">
    <property type="entry name" value="P-loop_NTPase"/>
</dbReference>
<proteinExistence type="predicted"/>
<dbReference type="STRING" id="445975.COLSTE_01747"/>
<dbReference type="PANTHER" id="PTHR40396:SF1">
    <property type="entry name" value="ATPASE AAA-TYPE CORE DOMAIN-CONTAINING PROTEIN"/>
    <property type="match status" value="1"/>
</dbReference>
<evidence type="ECO:0000313" key="2">
    <source>
        <dbReference type="EMBL" id="EEA90072.1"/>
    </source>
</evidence>
<reference evidence="2 3" key="2">
    <citation type="submission" date="2008-10" db="EMBL/GenBank/DDBJ databases">
        <authorList>
            <person name="Fulton L."/>
            <person name="Clifton S."/>
            <person name="Fulton B."/>
            <person name="Xu J."/>
            <person name="Minx P."/>
            <person name="Pepin K.H."/>
            <person name="Johnson M."/>
            <person name="Thiruvilangam P."/>
            <person name="Bhonagiri V."/>
            <person name="Nash W.E."/>
            <person name="Mardis E.R."/>
            <person name="Wilson R.K."/>
        </authorList>
    </citation>
    <scope>NUCLEOTIDE SEQUENCE [LARGE SCALE GENOMIC DNA]</scope>
    <source>
        <strain evidence="2 3">DSM 13279</strain>
    </source>
</reference>
<sequence>MLLNFTFKNYASFRDVQQFSMEIPSKENGEQWKYPELSTVTALYGANASGKSSFLAALWFVSSFVRDGYASGVGESVIPRRAFLLDQLSATDTSEFLIEMHAGDGHRYIYEFAVTDTTVEYEELTAYYSRRPSLLFSRYLTANGETGIKFGSSFSGPKKQLTALLRKNALFLSVTATAGVAITAPVFTELAEGFGYYDAAAYRSELEQIKVMARKDPHVLAQMSQLIQYADFGIDEIQVRATGATSGSAGGQGVDPRLSFDGVPDEIMDYINTELKWSLNNELVFHHVSEDGGGWLSQAMESDGTLAGLAFLSVALRTLKNGRVMLVDEIERSLHPVLVKGLISLFTDIRTNPHQAQLIFTSHDVSLITSGCGGDGVLNRNQLWFTRKGKDGASSLCPVTAFSPRPDENLGKNYLNGVYEVLPVVGLRQSFAELMKEDGAQEEEGE</sequence>
<dbReference type="Gene3D" id="3.40.50.300">
    <property type="entry name" value="P-loop containing nucleotide triphosphate hydrolases"/>
    <property type="match status" value="2"/>
</dbReference>